<dbReference type="PROSITE" id="PS50905">
    <property type="entry name" value="FERRITIN_LIKE"/>
    <property type="match status" value="1"/>
</dbReference>
<evidence type="ECO:0000313" key="5">
    <source>
        <dbReference type="EMBL" id="CAA9339959.1"/>
    </source>
</evidence>
<dbReference type="InterPro" id="IPR012347">
    <property type="entry name" value="Ferritin-like"/>
</dbReference>
<keyword evidence="1" id="KW-0409">Iron storage</keyword>
<keyword evidence="2" id="KW-0408">Iron</keyword>
<dbReference type="GO" id="GO:0005829">
    <property type="term" value="C:cytosol"/>
    <property type="evidence" value="ECO:0007669"/>
    <property type="project" value="TreeGrafter"/>
</dbReference>
<gene>
    <name evidence="5" type="ORF">AVDCRST_MAG68-2951</name>
</gene>
<keyword evidence="3" id="KW-0175">Coiled coil</keyword>
<dbReference type="GO" id="GO:0006879">
    <property type="term" value="P:intracellular iron ion homeostasis"/>
    <property type="evidence" value="ECO:0007669"/>
    <property type="project" value="UniProtKB-KW"/>
</dbReference>
<sequence length="141" mass="15917">MPDVKELIDGLNEDLAAEYQAVILYRTYAALVTGPTRQELRDFFETEIPDELGHAALLADKIVALGGTPTVVPAPVPMARTNREMLENALQGEVDTIERYTRRIEQAEAAGELAIKLQLENLIVDESNHRDTIRRMLMDWR</sequence>
<dbReference type="InterPro" id="IPR009078">
    <property type="entry name" value="Ferritin-like_SF"/>
</dbReference>
<evidence type="ECO:0000256" key="1">
    <source>
        <dbReference type="ARBA" id="ARBA00022434"/>
    </source>
</evidence>
<accession>A0A6J4LRP3</accession>
<dbReference type="InterPro" id="IPR009040">
    <property type="entry name" value="Ferritin-like_diiron"/>
</dbReference>
<evidence type="ECO:0000259" key="4">
    <source>
        <dbReference type="PROSITE" id="PS50905"/>
    </source>
</evidence>
<dbReference type="Pfam" id="PF00210">
    <property type="entry name" value="Ferritin"/>
    <property type="match status" value="1"/>
</dbReference>
<evidence type="ECO:0000256" key="3">
    <source>
        <dbReference type="SAM" id="Coils"/>
    </source>
</evidence>
<dbReference type="GO" id="GO:0020037">
    <property type="term" value="F:heme binding"/>
    <property type="evidence" value="ECO:0007669"/>
    <property type="project" value="TreeGrafter"/>
</dbReference>
<proteinExistence type="predicted"/>
<dbReference type="PANTHER" id="PTHR30295:SF0">
    <property type="entry name" value="BACTERIOFERRITIN"/>
    <property type="match status" value="1"/>
</dbReference>
<dbReference type="CDD" id="cd00657">
    <property type="entry name" value="Ferritin_like"/>
    <property type="match status" value="1"/>
</dbReference>
<organism evidence="5">
    <name type="scientific">uncultured Gemmatimonadota bacterium</name>
    <dbReference type="NCBI Taxonomy" id="203437"/>
    <lineage>
        <taxon>Bacteria</taxon>
        <taxon>Pseudomonadati</taxon>
        <taxon>Gemmatimonadota</taxon>
        <taxon>environmental samples</taxon>
    </lineage>
</organism>
<feature type="domain" description="Ferritin-like diiron" evidence="4">
    <location>
        <begin position="1"/>
        <end position="141"/>
    </location>
</feature>
<feature type="coiled-coil region" evidence="3">
    <location>
        <begin position="83"/>
        <end position="110"/>
    </location>
</feature>
<name>A0A6J4LRP3_9BACT</name>
<dbReference type="PANTHER" id="PTHR30295">
    <property type="entry name" value="BACTERIOFERRITIN"/>
    <property type="match status" value="1"/>
</dbReference>
<dbReference type="SUPFAM" id="SSF47240">
    <property type="entry name" value="Ferritin-like"/>
    <property type="match status" value="1"/>
</dbReference>
<dbReference type="AlphaFoldDB" id="A0A6J4LRP3"/>
<dbReference type="GO" id="GO:0004322">
    <property type="term" value="F:ferroxidase activity"/>
    <property type="evidence" value="ECO:0007669"/>
    <property type="project" value="TreeGrafter"/>
</dbReference>
<dbReference type="EMBL" id="CADCTW010000138">
    <property type="protein sequence ID" value="CAA9339959.1"/>
    <property type="molecule type" value="Genomic_DNA"/>
</dbReference>
<evidence type="ECO:0000256" key="2">
    <source>
        <dbReference type="ARBA" id="ARBA00023004"/>
    </source>
</evidence>
<dbReference type="InterPro" id="IPR008331">
    <property type="entry name" value="Ferritin_DPS_dom"/>
</dbReference>
<reference evidence="5" key="1">
    <citation type="submission" date="2020-02" db="EMBL/GenBank/DDBJ databases">
        <authorList>
            <person name="Meier V. D."/>
        </authorList>
    </citation>
    <scope>NUCLEOTIDE SEQUENCE</scope>
    <source>
        <strain evidence="5">AVDCRST_MAG68</strain>
    </source>
</reference>
<dbReference type="Gene3D" id="1.20.1260.10">
    <property type="match status" value="1"/>
</dbReference>
<dbReference type="GO" id="GO:0008199">
    <property type="term" value="F:ferric iron binding"/>
    <property type="evidence" value="ECO:0007669"/>
    <property type="project" value="InterPro"/>
</dbReference>
<protein>
    <submittedName>
        <fullName evidence="5">Ferritin Dps family protein</fullName>
    </submittedName>
</protein>